<dbReference type="Proteomes" id="UP000034137">
    <property type="component" value="Unassembled WGS sequence"/>
</dbReference>
<gene>
    <name evidence="2" type="ORF">UT64_C0036G0009</name>
</gene>
<reference evidence="2 3" key="1">
    <citation type="journal article" date="2015" name="Nature">
        <title>rRNA introns, odd ribosomes, and small enigmatic genomes across a large radiation of phyla.</title>
        <authorList>
            <person name="Brown C.T."/>
            <person name="Hug L.A."/>
            <person name="Thomas B.C."/>
            <person name="Sharon I."/>
            <person name="Castelle C.J."/>
            <person name="Singh A."/>
            <person name="Wilkins M.J."/>
            <person name="Williams K.H."/>
            <person name="Banfield J.F."/>
        </authorList>
    </citation>
    <scope>NUCLEOTIDE SEQUENCE [LARGE SCALE GENOMIC DNA]</scope>
</reference>
<proteinExistence type="predicted"/>
<comment type="caution">
    <text evidence="2">The sequence shown here is derived from an EMBL/GenBank/DDBJ whole genome shotgun (WGS) entry which is preliminary data.</text>
</comment>
<dbReference type="AlphaFoldDB" id="A0A0G0T3E4"/>
<evidence type="ECO:0000313" key="2">
    <source>
        <dbReference type="EMBL" id="KKR32352.1"/>
    </source>
</evidence>
<feature type="region of interest" description="Disordered" evidence="1">
    <location>
        <begin position="41"/>
        <end position="67"/>
    </location>
</feature>
<organism evidence="2 3">
    <name type="scientific">Candidatus Falkowbacteria bacterium GW2011_GWF2_39_8</name>
    <dbReference type="NCBI Taxonomy" id="1618642"/>
    <lineage>
        <taxon>Bacteria</taxon>
        <taxon>Candidatus Falkowiibacteriota</taxon>
    </lineage>
</organism>
<evidence type="ECO:0000256" key="1">
    <source>
        <dbReference type="SAM" id="MobiDB-lite"/>
    </source>
</evidence>
<name>A0A0G0T3E4_9BACT</name>
<protein>
    <submittedName>
        <fullName evidence="2">Uncharacterized protein</fullName>
    </submittedName>
</protein>
<evidence type="ECO:0000313" key="3">
    <source>
        <dbReference type="Proteomes" id="UP000034137"/>
    </source>
</evidence>
<dbReference type="EMBL" id="LBXO01000036">
    <property type="protein sequence ID" value="KKR32352.1"/>
    <property type="molecule type" value="Genomic_DNA"/>
</dbReference>
<accession>A0A0G0T3E4</accession>
<sequence>MKQNNDKIKEKIDPLEEVINLMLKSQAKTCIRAKKILEEKEKNSNEQLSSSFPRRRESKVDCRKKKA</sequence>